<dbReference type="EMBL" id="KN847495">
    <property type="protein sequence ID" value="KIW16338.1"/>
    <property type="molecule type" value="Genomic_DNA"/>
</dbReference>
<protein>
    <recommendedName>
        <fullName evidence="2">Clr5 domain-containing protein</fullName>
    </recommendedName>
</protein>
<dbReference type="GeneID" id="27333472"/>
<dbReference type="RefSeq" id="XP_016236554.1">
    <property type="nucleotide sequence ID" value="XM_016380727.1"/>
</dbReference>
<reference evidence="3 4" key="1">
    <citation type="submission" date="2015-01" db="EMBL/GenBank/DDBJ databases">
        <title>The Genome Sequence of Exophiala spinifera CBS89968.</title>
        <authorList>
            <consortium name="The Broad Institute Genomics Platform"/>
            <person name="Cuomo C."/>
            <person name="de Hoog S."/>
            <person name="Gorbushina A."/>
            <person name="Stielow B."/>
            <person name="Teixiera M."/>
            <person name="Abouelleil A."/>
            <person name="Chapman S.B."/>
            <person name="Priest M."/>
            <person name="Young S.K."/>
            <person name="Wortman J."/>
            <person name="Nusbaum C."/>
            <person name="Birren B."/>
        </authorList>
    </citation>
    <scope>NUCLEOTIDE SEQUENCE [LARGE SCALE GENOMIC DNA]</scope>
    <source>
        <strain evidence="3 4">CBS 89968</strain>
    </source>
</reference>
<proteinExistence type="predicted"/>
<dbReference type="InterPro" id="IPR025676">
    <property type="entry name" value="Clr5_dom"/>
</dbReference>
<feature type="compositionally biased region" description="Polar residues" evidence="1">
    <location>
        <begin position="513"/>
        <end position="532"/>
    </location>
</feature>
<feature type="region of interest" description="Disordered" evidence="1">
    <location>
        <begin position="502"/>
        <end position="553"/>
    </location>
</feature>
<organism evidence="3 4">
    <name type="scientific">Exophiala spinifera</name>
    <dbReference type="NCBI Taxonomy" id="91928"/>
    <lineage>
        <taxon>Eukaryota</taxon>
        <taxon>Fungi</taxon>
        <taxon>Dikarya</taxon>
        <taxon>Ascomycota</taxon>
        <taxon>Pezizomycotina</taxon>
        <taxon>Eurotiomycetes</taxon>
        <taxon>Chaetothyriomycetidae</taxon>
        <taxon>Chaetothyriales</taxon>
        <taxon>Herpotrichiellaceae</taxon>
        <taxon>Exophiala</taxon>
    </lineage>
</organism>
<sequence length="775" mass="87145">MPATKATRKRAPSEEEWERIKPELKRLFIDENLPLKEAARIMASQHSFHASIDMYKLRLKKWRLQKNFKKIELAAAADAVRPFCRSGIATPCLTVDQRSIPIDRVRRHFGEDLRSPRKPYASGSIQLGSSTSAYTRTLGKTLQGRRMTIPRVLLQVSPVMSLFERTAYQIHAYYSWKLTEEDNWSSGSGSMTTSIELYNVALDVTKALEVGNVHLVQAALRNLTMSTKEVVVAQHPDLLQVLLRMCSRTVEDQFYGPCWNACLAYIYATAKKSLSKKNPLLMLLELRLNHFEINIHYTRLLKLAREVELQKYRQTSRFVFQTDTAMMLGIKREQGPEAASRFCNDRRNSFKEILGRDHWLSRSWSRMMAEMCFSAGLLKEAKEICLQLVDGEITPGTVGAYVCSSAMRLLAYIFESEQDYRAGAIWFRHASSAFEDLYGFGNIDAQLLLYHAKRMEAKLQYFPDYLEQQDFELERRRSEQVSSAVAELGKEMSRICLETYYDDEDDDDGDATSEGQTWNENASGNGDDSTNGPEGPVDSASDMGDIGDAEVDGSISANNKQHVFPDHMSSLETLQMRLGPHNDVQGAAEAARLPLSHSAIESTCCPEDIWIAPAPDMTVSHLGDTYSGFCLNTQPHLSALEEQLVEGEPGSRPATDSQYALDPIDCELPFVGDCADFDDLCSMPCFDNQFDFMPSFTDFYKIDLLDGNPTEVNQMVSTIAAAQHNVEGLPGLSHDVDCDLGWPNKDLATDGHVDSDLAIPVSFKDTTVMELVNWE</sequence>
<dbReference type="HOGENOM" id="CLU_360937_0_0_1"/>
<dbReference type="VEuPathDB" id="FungiDB:PV08_06389"/>
<dbReference type="PANTHER" id="PTHR38788">
    <property type="entry name" value="CLR5 DOMAIN-CONTAINING PROTEIN"/>
    <property type="match status" value="1"/>
</dbReference>
<dbReference type="Proteomes" id="UP000053328">
    <property type="component" value="Unassembled WGS sequence"/>
</dbReference>
<dbReference type="OrthoDB" id="194358at2759"/>
<evidence type="ECO:0000313" key="4">
    <source>
        <dbReference type="Proteomes" id="UP000053328"/>
    </source>
</evidence>
<name>A0A0D2BBF1_9EURO</name>
<dbReference type="STRING" id="91928.A0A0D2BBF1"/>
<evidence type="ECO:0000256" key="1">
    <source>
        <dbReference type="SAM" id="MobiDB-lite"/>
    </source>
</evidence>
<dbReference type="AlphaFoldDB" id="A0A0D2BBF1"/>
<gene>
    <name evidence="3" type="ORF">PV08_06389</name>
</gene>
<feature type="domain" description="Clr5" evidence="2">
    <location>
        <begin position="13"/>
        <end position="66"/>
    </location>
</feature>
<dbReference type="PANTHER" id="PTHR38788:SF3">
    <property type="entry name" value="CLR5 DOMAIN-CONTAINING PROTEIN"/>
    <property type="match status" value="1"/>
</dbReference>
<dbReference type="Pfam" id="PF14420">
    <property type="entry name" value="Clr5"/>
    <property type="match status" value="1"/>
</dbReference>
<accession>A0A0D2BBF1</accession>
<evidence type="ECO:0000259" key="2">
    <source>
        <dbReference type="Pfam" id="PF14420"/>
    </source>
</evidence>
<feature type="compositionally biased region" description="Acidic residues" evidence="1">
    <location>
        <begin position="502"/>
        <end position="511"/>
    </location>
</feature>
<evidence type="ECO:0000313" key="3">
    <source>
        <dbReference type="EMBL" id="KIW16338.1"/>
    </source>
</evidence>
<keyword evidence="4" id="KW-1185">Reference proteome</keyword>